<comment type="caution">
    <text evidence="1">The sequence shown here is derived from an EMBL/GenBank/DDBJ whole genome shotgun (WGS) entry which is preliminary data.</text>
</comment>
<protein>
    <submittedName>
        <fullName evidence="1">Uncharacterized protein</fullName>
    </submittedName>
</protein>
<evidence type="ECO:0000313" key="1">
    <source>
        <dbReference type="EMBL" id="GGL88182.1"/>
    </source>
</evidence>
<organism evidence="1 2">
    <name type="scientific">Deinococcus aerolatus</name>
    <dbReference type="NCBI Taxonomy" id="522487"/>
    <lineage>
        <taxon>Bacteria</taxon>
        <taxon>Thermotogati</taxon>
        <taxon>Deinococcota</taxon>
        <taxon>Deinococci</taxon>
        <taxon>Deinococcales</taxon>
        <taxon>Deinococcaceae</taxon>
        <taxon>Deinococcus</taxon>
    </lineage>
</organism>
<dbReference type="RefSeq" id="WP_188972977.1">
    <property type="nucleotide sequence ID" value="NZ_BMOL01000014.1"/>
</dbReference>
<dbReference type="EMBL" id="BMOL01000014">
    <property type="protein sequence ID" value="GGL88182.1"/>
    <property type="molecule type" value="Genomic_DNA"/>
</dbReference>
<reference evidence="2" key="1">
    <citation type="journal article" date="2019" name="Int. J. Syst. Evol. Microbiol.">
        <title>The Global Catalogue of Microorganisms (GCM) 10K type strain sequencing project: providing services to taxonomists for standard genome sequencing and annotation.</title>
        <authorList>
            <consortium name="The Broad Institute Genomics Platform"/>
            <consortium name="The Broad Institute Genome Sequencing Center for Infectious Disease"/>
            <person name="Wu L."/>
            <person name="Ma J."/>
        </authorList>
    </citation>
    <scope>NUCLEOTIDE SEQUENCE [LARGE SCALE GENOMIC DNA]</scope>
    <source>
        <strain evidence="2">JCM 15442</strain>
    </source>
</reference>
<proteinExistence type="predicted"/>
<gene>
    <name evidence="1" type="ORF">GCM10010840_27790</name>
</gene>
<sequence>MDDGRAILATLLRHEAKSNSYKFALVRALNDLALLYPGPSGQGGIIPLRLVAERWLVSYWTFVGDGPIYQGPRPRRAVGTVQDLSFREALTALRGAW</sequence>
<name>A0ABQ2GDD5_9DEIO</name>
<evidence type="ECO:0000313" key="2">
    <source>
        <dbReference type="Proteomes" id="UP000639973"/>
    </source>
</evidence>
<keyword evidence="2" id="KW-1185">Reference proteome</keyword>
<accession>A0ABQ2GDD5</accession>
<dbReference type="Proteomes" id="UP000639973">
    <property type="component" value="Unassembled WGS sequence"/>
</dbReference>